<protein>
    <submittedName>
        <fullName evidence="3">Type II toxin-antitoxin system RelE/ParE family toxin</fullName>
    </submittedName>
</protein>
<sequence length="108" mass="12319">MGKQITVRPRANQDLDDHFTYIAQSNSEAALKFFDAARLTIAQIARMPAIGVVYPVQSASLQGLRKWHVKGFRQYMIFYFDLPTAVEVVRILYGSQDINSILEREQPS</sequence>
<dbReference type="Pfam" id="PF05016">
    <property type="entry name" value="ParE_toxin"/>
    <property type="match status" value="1"/>
</dbReference>
<dbReference type="EMBL" id="JAMPKX010000012">
    <property type="protein sequence ID" value="MEP0949401.1"/>
    <property type="molecule type" value="Genomic_DNA"/>
</dbReference>
<name>A0ABV0K9E1_9CYAN</name>
<evidence type="ECO:0000313" key="4">
    <source>
        <dbReference type="Proteomes" id="UP001482513"/>
    </source>
</evidence>
<keyword evidence="2" id="KW-1277">Toxin-antitoxin system</keyword>
<proteinExistence type="inferred from homology"/>
<reference evidence="3 4" key="1">
    <citation type="submission" date="2022-04" db="EMBL/GenBank/DDBJ databases">
        <title>Positive selection, recombination, and allopatry shape intraspecific diversity of widespread and dominant cyanobacteria.</title>
        <authorList>
            <person name="Wei J."/>
            <person name="Shu W."/>
            <person name="Hu C."/>
        </authorList>
    </citation>
    <scope>NUCLEOTIDE SEQUENCE [LARGE SCALE GENOMIC DNA]</scope>
    <source>
        <strain evidence="3 4">DQ-A4</strain>
    </source>
</reference>
<dbReference type="InterPro" id="IPR035093">
    <property type="entry name" value="RelE/ParE_toxin_dom_sf"/>
</dbReference>
<dbReference type="Gene3D" id="3.30.2310.20">
    <property type="entry name" value="RelE-like"/>
    <property type="match status" value="1"/>
</dbReference>
<keyword evidence="4" id="KW-1185">Reference proteome</keyword>
<evidence type="ECO:0000256" key="1">
    <source>
        <dbReference type="ARBA" id="ARBA00006226"/>
    </source>
</evidence>
<organism evidence="3 4">
    <name type="scientific">Leptolyngbya subtilissima DQ-A4</name>
    <dbReference type="NCBI Taxonomy" id="2933933"/>
    <lineage>
        <taxon>Bacteria</taxon>
        <taxon>Bacillati</taxon>
        <taxon>Cyanobacteriota</taxon>
        <taxon>Cyanophyceae</taxon>
        <taxon>Leptolyngbyales</taxon>
        <taxon>Leptolyngbyaceae</taxon>
        <taxon>Leptolyngbya group</taxon>
        <taxon>Leptolyngbya</taxon>
    </lineage>
</organism>
<dbReference type="Proteomes" id="UP001482513">
    <property type="component" value="Unassembled WGS sequence"/>
</dbReference>
<dbReference type="PANTHER" id="PTHR33755:SF8">
    <property type="entry name" value="TOXIN PARE2"/>
    <property type="match status" value="1"/>
</dbReference>
<dbReference type="InterPro" id="IPR007712">
    <property type="entry name" value="RelE/ParE_toxin"/>
</dbReference>
<evidence type="ECO:0000313" key="3">
    <source>
        <dbReference type="EMBL" id="MEP0949401.1"/>
    </source>
</evidence>
<accession>A0ABV0K9E1</accession>
<comment type="caution">
    <text evidence="3">The sequence shown here is derived from an EMBL/GenBank/DDBJ whole genome shotgun (WGS) entry which is preliminary data.</text>
</comment>
<comment type="similarity">
    <text evidence="1">Belongs to the RelE toxin family.</text>
</comment>
<dbReference type="RefSeq" id="WP_190694947.1">
    <property type="nucleotide sequence ID" value="NZ_JAMPKX010000012.1"/>
</dbReference>
<dbReference type="InterPro" id="IPR051803">
    <property type="entry name" value="TA_system_RelE-like_toxin"/>
</dbReference>
<gene>
    <name evidence="3" type="ORF">NC992_21145</name>
</gene>
<evidence type="ECO:0000256" key="2">
    <source>
        <dbReference type="ARBA" id="ARBA00022649"/>
    </source>
</evidence>
<dbReference type="PANTHER" id="PTHR33755">
    <property type="entry name" value="TOXIN PARE1-RELATED"/>
    <property type="match status" value="1"/>
</dbReference>